<reference evidence="1 2" key="1">
    <citation type="submission" date="2012-05" db="EMBL/GenBank/DDBJ databases">
        <authorList>
            <person name="Weinstock G."/>
            <person name="Sodergren E."/>
            <person name="Lobos E.A."/>
            <person name="Fulton L."/>
            <person name="Fulton R."/>
            <person name="Courtney L."/>
            <person name="Fronick C."/>
            <person name="O'Laughlin M."/>
            <person name="Godfrey J."/>
            <person name="Wilson R.M."/>
            <person name="Miner T."/>
            <person name="Farmer C."/>
            <person name="Delehaunty K."/>
            <person name="Cordes M."/>
            <person name="Minx P."/>
            <person name="Tomlinson C."/>
            <person name="Chen J."/>
            <person name="Wollam A."/>
            <person name="Pepin K.H."/>
            <person name="Bhonagiri V."/>
            <person name="Zhang X."/>
            <person name="Suruliraj S."/>
            <person name="Warren W."/>
            <person name="Mitreva M."/>
            <person name="Mardis E.R."/>
            <person name="Wilson R.K."/>
        </authorList>
    </citation>
    <scope>NUCLEOTIDE SEQUENCE [LARGE SCALE GENOMIC DNA]</scope>
    <source>
        <strain evidence="1 2">F0235</strain>
    </source>
</reference>
<evidence type="ECO:0008006" key="3">
    <source>
        <dbReference type="Google" id="ProtNLM"/>
    </source>
</evidence>
<dbReference type="HOGENOM" id="CLU_097054_3_0_11"/>
<dbReference type="EMBL" id="AMEM01000024">
    <property type="protein sequence ID" value="EKX89428.1"/>
    <property type="molecule type" value="Genomic_DNA"/>
</dbReference>
<sequence>MDTPRGTNGLHKPRKPLRRRIRRTLKRIRRPEAITLEEGLDKLAELLGLHDTRIDDPEERAAVTTVRPTEHHARSIYYAPDMDGQADPGEVIWVWIQPNLPGHPARERAMVVVGRSQHLLLGLLISPNPEHANEDNWIDIGSGGWDVAGRQCWVRLDKILEVPESTIRRQGAIIPKSRFERIAQRLRSDYSWV</sequence>
<dbReference type="Pfam" id="PF02452">
    <property type="entry name" value="PemK_toxin"/>
    <property type="match status" value="1"/>
</dbReference>
<dbReference type="PATRIC" id="fig|1035195.3.peg.1715"/>
<evidence type="ECO:0000313" key="1">
    <source>
        <dbReference type="EMBL" id="EKX89428.1"/>
    </source>
</evidence>
<dbReference type="eggNOG" id="COG2337">
    <property type="taxonomic scope" value="Bacteria"/>
</dbReference>
<dbReference type="SUPFAM" id="SSF50118">
    <property type="entry name" value="Cell growth inhibitor/plasmid maintenance toxic component"/>
    <property type="match status" value="1"/>
</dbReference>
<dbReference type="RefSeq" id="WP_006064124.1">
    <property type="nucleotide sequence ID" value="NZ_KB290831.1"/>
</dbReference>
<proteinExistence type="predicted"/>
<dbReference type="STRING" id="1035195.HMPREF9997_01899"/>
<dbReference type="Proteomes" id="UP000010445">
    <property type="component" value="Unassembled WGS sequence"/>
</dbReference>
<organism evidence="1 2">
    <name type="scientific">Corynebacterium durum F0235</name>
    <dbReference type="NCBI Taxonomy" id="1035195"/>
    <lineage>
        <taxon>Bacteria</taxon>
        <taxon>Bacillati</taxon>
        <taxon>Actinomycetota</taxon>
        <taxon>Actinomycetes</taxon>
        <taxon>Mycobacteriales</taxon>
        <taxon>Corynebacteriaceae</taxon>
        <taxon>Corynebacterium</taxon>
    </lineage>
</organism>
<gene>
    <name evidence="1" type="ORF">HMPREF9997_01899</name>
</gene>
<protein>
    <recommendedName>
        <fullName evidence="3">PemK-like protein</fullName>
    </recommendedName>
</protein>
<dbReference type="InterPro" id="IPR003477">
    <property type="entry name" value="PemK-like"/>
</dbReference>
<evidence type="ECO:0000313" key="2">
    <source>
        <dbReference type="Proteomes" id="UP000010445"/>
    </source>
</evidence>
<dbReference type="GO" id="GO:0003677">
    <property type="term" value="F:DNA binding"/>
    <property type="evidence" value="ECO:0007669"/>
    <property type="project" value="InterPro"/>
</dbReference>
<accession>L1MDV0</accession>
<name>L1MDV0_9CORY</name>
<dbReference type="AlphaFoldDB" id="L1MDV0"/>
<keyword evidence="2" id="KW-1185">Reference proteome</keyword>
<dbReference type="OrthoDB" id="5184628at2"/>
<comment type="caution">
    <text evidence="1">The sequence shown here is derived from an EMBL/GenBank/DDBJ whole genome shotgun (WGS) entry which is preliminary data.</text>
</comment>